<dbReference type="SUPFAM" id="SSF56801">
    <property type="entry name" value="Acetyl-CoA synthetase-like"/>
    <property type="match status" value="1"/>
</dbReference>
<dbReference type="AlphaFoldDB" id="A0A077NGV0"/>
<sequence length="563" mass="62623">MFWMGFSKGIVMTTMMTDEQRKTLQLNPTLGAGNFLPIAQAFYSANDEASIIIPEGTLVAAEEHIYQLTIQQLYQLARRWARWYQVRGVKPCDVVGVYCGDGINYILHYAALNALGAVPALTNGAIPIATADTHFSNIGACLVVSAGKQGSALKNHLKKRIEVVMIEKVSLVSELLKEADFYQHEADSPIMITHSSGTTGTPKAVILAHQQWFHGIRDLLNKPQAQGSDYYLNALPSSHNSSIAFLIHCALSGSKIVMACSREGQNVAELIEKWHPSTVVAFPQTYVELATNYAERCDFSSVNTWINSGDAAHEPHIRRLVRQGWHYRGKIRVEGSQFVDGLGSSEMGHISIRIIHTPYTNNYGRCVGLPQEWVQVRIFRADGSEAAAGEVGRLGIKSPSITPGYWNNSALTYQSRIKGHWLTGDLAYQDENGLVFHVDRISDVVMTSDGPCYSLLSEEIILSNFAELEDCSIVGESFDYKFAQPVLFAVVQPQAEVIDEEALLQRINQCLTDRKLVELSQLVLLQHRDIPKGITGKVLKRQLRNEMRRMPLLAKLRQHTSAN</sequence>
<dbReference type="HOGENOM" id="CLU_000022_74_0_6"/>
<keyword evidence="2" id="KW-0436">Ligase</keyword>
<dbReference type="Proteomes" id="UP000028487">
    <property type="component" value="Unassembled WGS sequence"/>
</dbReference>
<dbReference type="InterPro" id="IPR020845">
    <property type="entry name" value="AMP-binding_CS"/>
</dbReference>
<proteinExistence type="predicted"/>
<dbReference type="Gene3D" id="3.30.300.30">
    <property type="match status" value="1"/>
</dbReference>
<organism evidence="2">
    <name type="scientific">Xenorhabdus bovienii str. feltiae Moldova</name>
    <dbReference type="NCBI Taxonomy" id="1398200"/>
    <lineage>
        <taxon>Bacteria</taxon>
        <taxon>Pseudomonadati</taxon>
        <taxon>Pseudomonadota</taxon>
        <taxon>Gammaproteobacteria</taxon>
        <taxon>Enterobacterales</taxon>
        <taxon>Morganellaceae</taxon>
        <taxon>Xenorhabdus</taxon>
    </lineage>
</organism>
<protein>
    <submittedName>
        <fullName evidence="2">Putative fatty acid-CoA ligase</fullName>
    </submittedName>
</protein>
<comment type="caution">
    <text evidence="2">The sequence shown here is derived from an EMBL/GenBank/DDBJ whole genome shotgun (WGS) entry which is preliminary data.</text>
</comment>
<accession>A0A077NGV0</accession>
<dbReference type="InterPro" id="IPR042099">
    <property type="entry name" value="ANL_N_sf"/>
</dbReference>
<dbReference type="EMBL" id="CBSV010000120">
    <property type="protein sequence ID" value="CDH01347.1"/>
    <property type="molecule type" value="Genomic_DNA"/>
</dbReference>
<feature type="domain" description="AMP-dependent synthetase/ligase" evidence="1">
    <location>
        <begin position="64"/>
        <end position="406"/>
    </location>
</feature>
<evidence type="ECO:0000259" key="1">
    <source>
        <dbReference type="Pfam" id="PF00501"/>
    </source>
</evidence>
<dbReference type="Gene3D" id="3.40.50.12780">
    <property type="entry name" value="N-terminal domain of ligase-like"/>
    <property type="match status" value="1"/>
</dbReference>
<name>A0A077NGV0_XENBV</name>
<dbReference type="PROSITE" id="PS00455">
    <property type="entry name" value="AMP_BINDING"/>
    <property type="match status" value="1"/>
</dbReference>
<dbReference type="InterPro" id="IPR000873">
    <property type="entry name" value="AMP-dep_synth/lig_dom"/>
</dbReference>
<reference evidence="2" key="1">
    <citation type="submission" date="2013-07" db="EMBL/GenBank/DDBJ databases">
        <title>Sub-species coevolution in mutualistic symbiosis.</title>
        <authorList>
            <person name="Murfin K."/>
            <person name="Klassen J."/>
            <person name="Lee M."/>
            <person name="Forst S."/>
            <person name="Stock P."/>
            <person name="Goodrich-Blair H."/>
        </authorList>
    </citation>
    <scope>NUCLEOTIDE SEQUENCE [LARGE SCALE GENOMIC DNA]</scope>
    <source>
        <strain evidence="2">Feltiae Moldova</strain>
    </source>
</reference>
<dbReference type="Pfam" id="PF00501">
    <property type="entry name" value="AMP-binding"/>
    <property type="match status" value="1"/>
</dbReference>
<evidence type="ECO:0000313" key="2">
    <source>
        <dbReference type="EMBL" id="CDH01347.1"/>
    </source>
</evidence>
<dbReference type="PANTHER" id="PTHR24096">
    <property type="entry name" value="LONG-CHAIN-FATTY-ACID--COA LIGASE"/>
    <property type="match status" value="1"/>
</dbReference>
<dbReference type="CDD" id="cd04433">
    <property type="entry name" value="AFD_class_I"/>
    <property type="match status" value="1"/>
</dbReference>
<gene>
    <name evidence="2" type="ORF">XBFM1_2060014</name>
</gene>
<dbReference type="InterPro" id="IPR045851">
    <property type="entry name" value="AMP-bd_C_sf"/>
</dbReference>
<dbReference type="GO" id="GO:0016405">
    <property type="term" value="F:CoA-ligase activity"/>
    <property type="evidence" value="ECO:0007669"/>
    <property type="project" value="TreeGrafter"/>
</dbReference>